<evidence type="ECO:0000313" key="6">
    <source>
        <dbReference type="EMBL" id="GFN77537.1"/>
    </source>
</evidence>
<comment type="subcellular location">
    <subcellularLocation>
        <location evidence="1">Membrane</location>
        <topology evidence="1">Multi-pass membrane protein</topology>
    </subcellularLocation>
</comment>
<dbReference type="EMBL" id="BLXT01000492">
    <property type="protein sequence ID" value="GFN77537.1"/>
    <property type="molecule type" value="Genomic_DNA"/>
</dbReference>
<gene>
    <name evidence="6" type="ORF">PoB_000404300</name>
</gene>
<dbReference type="Gene3D" id="1.20.1740.10">
    <property type="entry name" value="Amino acid/polyamine transporter I"/>
    <property type="match status" value="1"/>
</dbReference>
<keyword evidence="3 5" id="KW-1133">Transmembrane helix</keyword>
<feature type="transmembrane region" description="Helical" evidence="5">
    <location>
        <begin position="49"/>
        <end position="69"/>
    </location>
</feature>
<keyword evidence="2 5" id="KW-0812">Transmembrane</keyword>
<dbReference type="InterPro" id="IPR002293">
    <property type="entry name" value="AA/rel_permease1"/>
</dbReference>
<dbReference type="PANTHER" id="PTHR11785">
    <property type="entry name" value="AMINO ACID TRANSPORTER"/>
    <property type="match status" value="1"/>
</dbReference>
<evidence type="ECO:0000256" key="3">
    <source>
        <dbReference type="ARBA" id="ARBA00022989"/>
    </source>
</evidence>
<dbReference type="Proteomes" id="UP000735302">
    <property type="component" value="Unassembled WGS sequence"/>
</dbReference>
<proteinExistence type="predicted"/>
<dbReference type="GO" id="GO:0016020">
    <property type="term" value="C:membrane"/>
    <property type="evidence" value="ECO:0007669"/>
    <property type="project" value="UniProtKB-SubCell"/>
</dbReference>
<comment type="caution">
    <text evidence="6">The sequence shown here is derived from an EMBL/GenBank/DDBJ whole genome shotgun (WGS) entry which is preliminary data.</text>
</comment>
<name>A0AAV3Y4Q7_9GAST</name>
<protein>
    <submittedName>
        <fullName evidence="6">Amino acid transporter</fullName>
    </submittedName>
</protein>
<evidence type="ECO:0000256" key="5">
    <source>
        <dbReference type="SAM" id="Phobius"/>
    </source>
</evidence>
<sequence length="180" mass="19583">MANAKDKAHEMAVREKFLEGQKDSNKGLGNNVEVEQEGDEEEVVLQQKLGLMNGITVIVGCIIGSGIFVSPRGVLIHTGSVGMSLIIWFLCGVYSMIGAYCYAELGTAIVRSGADYAYIFEAFGPFLAFLRLWVECIIVRPCTTAIVALTFARYITEPLFPDCEQPTLAVTCLAAICICE</sequence>
<dbReference type="GO" id="GO:0015179">
    <property type="term" value="F:L-amino acid transmembrane transporter activity"/>
    <property type="evidence" value="ECO:0007669"/>
    <property type="project" value="TreeGrafter"/>
</dbReference>
<evidence type="ECO:0000256" key="4">
    <source>
        <dbReference type="ARBA" id="ARBA00023136"/>
    </source>
</evidence>
<evidence type="ECO:0000256" key="2">
    <source>
        <dbReference type="ARBA" id="ARBA00022692"/>
    </source>
</evidence>
<dbReference type="Pfam" id="PF13520">
    <property type="entry name" value="AA_permease_2"/>
    <property type="match status" value="1"/>
</dbReference>
<organism evidence="6 7">
    <name type="scientific">Plakobranchus ocellatus</name>
    <dbReference type="NCBI Taxonomy" id="259542"/>
    <lineage>
        <taxon>Eukaryota</taxon>
        <taxon>Metazoa</taxon>
        <taxon>Spiralia</taxon>
        <taxon>Lophotrochozoa</taxon>
        <taxon>Mollusca</taxon>
        <taxon>Gastropoda</taxon>
        <taxon>Heterobranchia</taxon>
        <taxon>Euthyneura</taxon>
        <taxon>Panpulmonata</taxon>
        <taxon>Sacoglossa</taxon>
        <taxon>Placobranchoidea</taxon>
        <taxon>Plakobranchidae</taxon>
        <taxon>Plakobranchus</taxon>
    </lineage>
</organism>
<evidence type="ECO:0000313" key="7">
    <source>
        <dbReference type="Proteomes" id="UP000735302"/>
    </source>
</evidence>
<reference evidence="6 7" key="1">
    <citation type="journal article" date="2021" name="Elife">
        <title>Chloroplast acquisition without the gene transfer in kleptoplastic sea slugs, Plakobranchus ocellatus.</title>
        <authorList>
            <person name="Maeda T."/>
            <person name="Takahashi S."/>
            <person name="Yoshida T."/>
            <person name="Shimamura S."/>
            <person name="Takaki Y."/>
            <person name="Nagai Y."/>
            <person name="Toyoda A."/>
            <person name="Suzuki Y."/>
            <person name="Arimoto A."/>
            <person name="Ishii H."/>
            <person name="Satoh N."/>
            <person name="Nishiyama T."/>
            <person name="Hasebe M."/>
            <person name="Maruyama T."/>
            <person name="Minagawa J."/>
            <person name="Obokata J."/>
            <person name="Shigenobu S."/>
        </authorList>
    </citation>
    <scope>NUCLEOTIDE SEQUENCE [LARGE SCALE GENOMIC DNA]</scope>
</reference>
<evidence type="ECO:0000256" key="1">
    <source>
        <dbReference type="ARBA" id="ARBA00004141"/>
    </source>
</evidence>
<dbReference type="PANTHER" id="PTHR11785:SF531">
    <property type="entry name" value="LARGE NEUTRAL AMINO ACIDS TRANSPORTER SMALL SUBUNIT 1"/>
    <property type="match status" value="1"/>
</dbReference>
<feature type="transmembrane region" description="Helical" evidence="5">
    <location>
        <begin position="81"/>
        <end position="103"/>
    </location>
</feature>
<dbReference type="InterPro" id="IPR050598">
    <property type="entry name" value="AminoAcid_Transporter"/>
</dbReference>
<keyword evidence="7" id="KW-1185">Reference proteome</keyword>
<dbReference type="AlphaFoldDB" id="A0AAV3Y4Q7"/>
<accession>A0AAV3Y4Q7</accession>
<dbReference type="FunFam" id="1.20.1740.10:FF:000056">
    <property type="entry name" value="Y+L amino acid transporter 2"/>
    <property type="match status" value="1"/>
</dbReference>
<keyword evidence="4 5" id="KW-0472">Membrane</keyword>